<evidence type="ECO:0000313" key="3">
    <source>
        <dbReference type="Proteomes" id="UP001497497"/>
    </source>
</evidence>
<evidence type="ECO:0000313" key="2">
    <source>
        <dbReference type="EMBL" id="CAL1548058.1"/>
    </source>
</evidence>
<accession>A0AAV2IN43</accession>
<dbReference type="InterPro" id="IPR000157">
    <property type="entry name" value="TIR_dom"/>
</dbReference>
<protein>
    <recommendedName>
        <fullName evidence="1">SAM domain-containing protein</fullName>
    </recommendedName>
</protein>
<reference evidence="2 3" key="1">
    <citation type="submission" date="2024-04" db="EMBL/GenBank/DDBJ databases">
        <authorList>
            <consortium name="Genoscope - CEA"/>
            <person name="William W."/>
        </authorList>
    </citation>
    <scope>NUCLEOTIDE SEQUENCE [LARGE SCALE GENOMIC DNA]</scope>
</reference>
<dbReference type="InterPro" id="IPR013761">
    <property type="entry name" value="SAM/pointed_sf"/>
</dbReference>
<dbReference type="EMBL" id="CAXITT010001157">
    <property type="protein sequence ID" value="CAL1548058.1"/>
    <property type="molecule type" value="Genomic_DNA"/>
</dbReference>
<dbReference type="InterPro" id="IPR001660">
    <property type="entry name" value="SAM"/>
</dbReference>
<dbReference type="Pfam" id="PF13676">
    <property type="entry name" value="TIR_2"/>
    <property type="match status" value="1"/>
</dbReference>
<dbReference type="SMART" id="SM00454">
    <property type="entry name" value="SAM"/>
    <property type="match status" value="1"/>
</dbReference>
<dbReference type="SUPFAM" id="SSF52200">
    <property type="entry name" value="Toll/Interleukin receptor TIR domain"/>
    <property type="match status" value="2"/>
</dbReference>
<proteinExistence type="predicted"/>
<evidence type="ECO:0000259" key="1">
    <source>
        <dbReference type="PROSITE" id="PS50105"/>
    </source>
</evidence>
<dbReference type="GO" id="GO:0007165">
    <property type="term" value="P:signal transduction"/>
    <property type="evidence" value="ECO:0007669"/>
    <property type="project" value="InterPro"/>
</dbReference>
<comment type="caution">
    <text evidence="2">The sequence shown here is derived from an EMBL/GenBank/DDBJ whole genome shotgun (WGS) entry which is preliminary data.</text>
</comment>
<dbReference type="Pfam" id="PF07647">
    <property type="entry name" value="SAM_2"/>
    <property type="match status" value="1"/>
</dbReference>
<sequence length="606" mass="69079">MKTLKKSKKSIFISYSSDAGYCEKKFIVETVRQLKENNLSEDIWFDKDEKIVDSPCWFSLCMESLEKCKAAILFLSDSYFTCPVSLYGGKALLERISYNPSSVQIFPVLFSQPDAMNVPKEFVEIMNVAIDLTGEHATKSIAEKTSVVIGCLMEDLEKLATLHCSPHSVTPFDLEFTGEFKKKKICLWNVSDLQEWLFSLGIKEFYRQSLAEAGVDGFLLMSITDHDMNTFLGIESRVVRKKIMQQVLHTLDIEHKRVDNWHLRLRAHRPKPDTVYLIYDPADVRLAQNLKSDLKAKSLQVSHHNTTRLGHSKEEFLEVNGPLIATSSHVVVFMTQEASISPFVFQEVLFADWLGKKIVTALFNNVWCGLRASMKAILGDYPAVDFESRMYSESLEILEHQIKPLRRVPGVVLEQTYLTKMSEGSKPLNLLVNSKINFKNKKITVKVGCAQVFISYQWDMQTKVDEIQQILERAGFICWADISMATDSRRHSSSSVRSSVSIPYGGPSGETLQSQIHRTMKACHAVVCFITPKYLQSDNCAKDLSLADAFQKPIIPLLLRYVPLESMKTFVGRILLRYGYIDLSNDRLYKQNIRVLVDRVRKTLSQ</sequence>
<dbReference type="AlphaFoldDB" id="A0AAV2IN43"/>
<dbReference type="PROSITE" id="PS50105">
    <property type="entry name" value="SAM_DOMAIN"/>
    <property type="match status" value="1"/>
</dbReference>
<name>A0AAV2IN43_LYMST</name>
<dbReference type="SUPFAM" id="SSF47769">
    <property type="entry name" value="SAM/Pointed domain"/>
    <property type="match status" value="1"/>
</dbReference>
<dbReference type="Gene3D" id="1.10.150.50">
    <property type="entry name" value="Transcription Factor, Ets-1"/>
    <property type="match status" value="1"/>
</dbReference>
<feature type="domain" description="SAM" evidence="1">
    <location>
        <begin position="188"/>
        <end position="253"/>
    </location>
</feature>
<organism evidence="2 3">
    <name type="scientific">Lymnaea stagnalis</name>
    <name type="common">Great pond snail</name>
    <name type="synonym">Helix stagnalis</name>
    <dbReference type="NCBI Taxonomy" id="6523"/>
    <lineage>
        <taxon>Eukaryota</taxon>
        <taxon>Metazoa</taxon>
        <taxon>Spiralia</taxon>
        <taxon>Lophotrochozoa</taxon>
        <taxon>Mollusca</taxon>
        <taxon>Gastropoda</taxon>
        <taxon>Heterobranchia</taxon>
        <taxon>Euthyneura</taxon>
        <taxon>Panpulmonata</taxon>
        <taxon>Hygrophila</taxon>
        <taxon>Lymnaeoidea</taxon>
        <taxon>Lymnaeidae</taxon>
        <taxon>Lymnaea</taxon>
    </lineage>
</organism>
<gene>
    <name evidence="2" type="ORF">GSLYS_00021375001</name>
</gene>
<dbReference type="InterPro" id="IPR035897">
    <property type="entry name" value="Toll_tir_struct_dom_sf"/>
</dbReference>
<dbReference type="Proteomes" id="UP001497497">
    <property type="component" value="Unassembled WGS sequence"/>
</dbReference>
<dbReference type="PANTHER" id="PTHR47508:SF2">
    <property type="entry name" value="TIR DOMAIN-CONTAINING PROTEIN"/>
    <property type="match status" value="1"/>
</dbReference>
<dbReference type="PANTHER" id="PTHR47508">
    <property type="entry name" value="SAM DOMAIN-CONTAINING PROTEIN-RELATED"/>
    <property type="match status" value="1"/>
</dbReference>
<keyword evidence="3" id="KW-1185">Reference proteome</keyword>
<dbReference type="Gene3D" id="3.40.50.10140">
    <property type="entry name" value="Toll/interleukin-1 receptor homology (TIR) domain"/>
    <property type="match status" value="2"/>
</dbReference>